<name>A0A1D1XY38_9ARAE</name>
<dbReference type="GO" id="GO:0005886">
    <property type="term" value="C:plasma membrane"/>
    <property type="evidence" value="ECO:0007669"/>
    <property type="project" value="TreeGrafter"/>
</dbReference>
<evidence type="ECO:0000256" key="2">
    <source>
        <dbReference type="ARBA" id="ARBA00010125"/>
    </source>
</evidence>
<feature type="transmembrane region" description="Helical" evidence="6">
    <location>
        <begin position="226"/>
        <end position="245"/>
    </location>
</feature>
<dbReference type="InterPro" id="IPR018781">
    <property type="entry name" value="TPRA1/CAND2/CAND8"/>
</dbReference>
<organism evidence="7">
    <name type="scientific">Anthurium amnicola</name>
    <dbReference type="NCBI Taxonomy" id="1678845"/>
    <lineage>
        <taxon>Eukaryota</taxon>
        <taxon>Viridiplantae</taxon>
        <taxon>Streptophyta</taxon>
        <taxon>Embryophyta</taxon>
        <taxon>Tracheophyta</taxon>
        <taxon>Spermatophyta</taxon>
        <taxon>Magnoliopsida</taxon>
        <taxon>Liliopsida</taxon>
        <taxon>Araceae</taxon>
        <taxon>Pothoideae</taxon>
        <taxon>Potheae</taxon>
        <taxon>Anthurium</taxon>
    </lineage>
</organism>
<proteinExistence type="inferred from homology"/>
<dbReference type="Pfam" id="PF10160">
    <property type="entry name" value="Tmemb_40"/>
    <property type="match status" value="1"/>
</dbReference>
<feature type="transmembrane region" description="Helical" evidence="6">
    <location>
        <begin position="44"/>
        <end position="63"/>
    </location>
</feature>
<accession>A0A1D1XY38</accession>
<evidence type="ECO:0000256" key="4">
    <source>
        <dbReference type="ARBA" id="ARBA00022989"/>
    </source>
</evidence>
<comment type="similarity">
    <text evidence="2">Belongs to the UPF0359 family.</text>
</comment>
<feature type="transmembrane region" description="Helical" evidence="6">
    <location>
        <begin position="193"/>
        <end position="214"/>
    </location>
</feature>
<evidence type="ECO:0000256" key="1">
    <source>
        <dbReference type="ARBA" id="ARBA00004141"/>
    </source>
</evidence>
<feature type="transmembrane region" description="Helical" evidence="6">
    <location>
        <begin position="84"/>
        <end position="104"/>
    </location>
</feature>
<reference evidence="7" key="1">
    <citation type="submission" date="2015-07" db="EMBL/GenBank/DDBJ databases">
        <title>Transcriptome Assembly of Anthurium amnicola.</title>
        <authorList>
            <person name="Suzuki J."/>
        </authorList>
    </citation>
    <scope>NUCLEOTIDE SEQUENCE</scope>
</reference>
<keyword evidence="3 6" id="KW-0812">Transmembrane</keyword>
<evidence type="ECO:0000256" key="5">
    <source>
        <dbReference type="ARBA" id="ARBA00023136"/>
    </source>
</evidence>
<gene>
    <name evidence="7" type="primary">Tpra1</name>
    <name evidence="7" type="ORF">g.75493</name>
</gene>
<dbReference type="GO" id="GO:0004930">
    <property type="term" value="F:G protein-coupled receptor activity"/>
    <property type="evidence" value="ECO:0007669"/>
    <property type="project" value="TreeGrafter"/>
</dbReference>
<dbReference type="AlphaFoldDB" id="A0A1D1XY38"/>
<dbReference type="EMBL" id="GDJX01020696">
    <property type="protein sequence ID" value="JAT47240.1"/>
    <property type="molecule type" value="Transcribed_RNA"/>
</dbReference>
<keyword evidence="4 6" id="KW-1133">Transmembrane helix</keyword>
<comment type="subcellular location">
    <subcellularLocation>
        <location evidence="1">Membrane</location>
        <topology evidence="1">Multi-pass membrane protein</topology>
    </subcellularLocation>
</comment>
<feature type="transmembrane region" description="Helical" evidence="6">
    <location>
        <begin position="149"/>
        <end position="173"/>
    </location>
</feature>
<evidence type="ECO:0000256" key="3">
    <source>
        <dbReference type="ARBA" id="ARBA00022692"/>
    </source>
</evidence>
<evidence type="ECO:0000313" key="7">
    <source>
        <dbReference type="EMBL" id="JAT47240.1"/>
    </source>
</evidence>
<dbReference type="PANTHER" id="PTHR15876:SF8">
    <property type="entry name" value="TRANSMEMBRANE PROTEIN ADIPOCYTE-ASSOCIATED 1"/>
    <property type="match status" value="1"/>
</dbReference>
<feature type="transmembrane region" description="Helical" evidence="6">
    <location>
        <begin position="116"/>
        <end position="137"/>
    </location>
</feature>
<evidence type="ECO:0000256" key="6">
    <source>
        <dbReference type="SAM" id="Phobius"/>
    </source>
</evidence>
<feature type="transmembrane region" description="Helical" evidence="6">
    <location>
        <begin position="257"/>
        <end position="281"/>
    </location>
</feature>
<sequence length="310" mass="34681">MRGLEEALLSPLAAVPVVVDAPPAVTGAGRSPPDLSGWLSDCHGLWYNLALMVPSALFVAFLASQARKSLTKLSYGRSYIMISYYGLLWAVSLLNLTWCILQSWQCTPGKDLGWNLLSLFTTSGMLFLEISLVAFLLQGNHASGLEALTRTFVISGVIIAVDLFLKVLYVFGFGVPLFIDNSNMSNRVKTVKWGLWIVHKLLLAAVYGIILFMHHTKWKERLPARPVFYTYISAMLLLNVIALLACGLVENGAGFGFWLYNLTVICYHSLYPPLLYITFLADFFQEEDLNLDNVYYSEMKDAGFFDADWD</sequence>
<protein>
    <submittedName>
        <fullName evidence="7">Transmembrane protein adipocyte-associated 1</fullName>
    </submittedName>
</protein>
<dbReference type="PANTHER" id="PTHR15876">
    <property type="entry name" value="TRANSMEMBRANE PROTEIN ADIPOCYTE-ASSOCIATED 1"/>
    <property type="match status" value="1"/>
</dbReference>
<keyword evidence="5 6" id="KW-0472">Membrane</keyword>